<gene>
    <name evidence="2" type="ORF">TRFO_07624</name>
</gene>
<dbReference type="GO" id="GO:0005774">
    <property type="term" value="C:vacuolar membrane"/>
    <property type="evidence" value="ECO:0007669"/>
    <property type="project" value="TreeGrafter"/>
</dbReference>
<evidence type="ECO:0000313" key="2">
    <source>
        <dbReference type="EMBL" id="OHT01372.1"/>
    </source>
</evidence>
<feature type="transmembrane region" description="Helical" evidence="1">
    <location>
        <begin position="177"/>
        <end position="201"/>
    </location>
</feature>
<dbReference type="PANTHER" id="PTHR22950:SF349">
    <property type="entry name" value="AMINO ACID TRANSPORTER TRANSMEMBRANE DOMAIN-CONTAINING PROTEIN"/>
    <property type="match status" value="1"/>
</dbReference>
<feature type="transmembrane region" description="Helical" evidence="1">
    <location>
        <begin position="357"/>
        <end position="381"/>
    </location>
</feature>
<dbReference type="Proteomes" id="UP000179807">
    <property type="component" value="Unassembled WGS sequence"/>
</dbReference>
<feature type="transmembrane region" description="Helical" evidence="1">
    <location>
        <begin position="332"/>
        <end position="351"/>
    </location>
</feature>
<dbReference type="VEuPathDB" id="TrichDB:TRFO_07624"/>
<sequence length="423" mass="47668">MIGKDIHVQNHKFKLRNKDEKFVTYRSRDNTRPLGFLGAFSLLMNIIIAEEPFNMPALYLCGIIQAPLIQLIMFVLNLFSFYIFFSTWVFGNTFSYGGIAAIATPKFVYVIIKITLIFSYITFTLHFAESIPNILISLFTIKPGCPSFILNKWFLYYVFSFITVFPTLFYPSMSSFISISIIGNIALLISMIAFFWGYSMYDTFHIEPVYFTSDFQLTAQLIYLTTSLCFINPVIHYIFLNSNRVASNNIKSIIFSTNISVYAIVVSIGAVGYFLGARIDNIIDIFPETSPYSIIGKIGIVITMLSSNSHFIYIIAINLCNLILKGSEKSTLPVVSSGIVVIVFNALILFSTLKTGFVIVGIIGTILQCFLNFGFPSILFLKFFQFSSTGLSIICVLLIICTLFLCVVLIYTGYNSFLEILES</sequence>
<reference evidence="2" key="1">
    <citation type="submission" date="2016-10" db="EMBL/GenBank/DDBJ databases">
        <authorList>
            <person name="Benchimol M."/>
            <person name="Almeida L.G."/>
            <person name="Vasconcelos A.T."/>
            <person name="Perreira-Neves A."/>
            <person name="Rosa I.A."/>
            <person name="Tasca T."/>
            <person name="Bogo M.R."/>
            <person name="de Souza W."/>
        </authorList>
    </citation>
    <scope>NUCLEOTIDE SEQUENCE [LARGE SCALE GENOMIC DNA]</scope>
    <source>
        <strain evidence="2">K</strain>
    </source>
</reference>
<dbReference type="AlphaFoldDB" id="A0A1J4JV22"/>
<accession>A0A1J4JV22</accession>
<feature type="transmembrane region" description="Helical" evidence="1">
    <location>
        <begin position="221"/>
        <end position="240"/>
    </location>
</feature>
<organism evidence="2 3">
    <name type="scientific">Tritrichomonas foetus</name>
    <dbReference type="NCBI Taxonomy" id="1144522"/>
    <lineage>
        <taxon>Eukaryota</taxon>
        <taxon>Metamonada</taxon>
        <taxon>Parabasalia</taxon>
        <taxon>Tritrichomonadida</taxon>
        <taxon>Tritrichomonadidae</taxon>
        <taxon>Tritrichomonas</taxon>
    </lineage>
</organism>
<feature type="transmembrane region" description="Helical" evidence="1">
    <location>
        <begin position="252"/>
        <end position="274"/>
    </location>
</feature>
<feature type="transmembrane region" description="Helical" evidence="1">
    <location>
        <begin position="153"/>
        <end position="170"/>
    </location>
</feature>
<dbReference type="EMBL" id="MLAK01000915">
    <property type="protein sequence ID" value="OHT01372.1"/>
    <property type="molecule type" value="Genomic_DNA"/>
</dbReference>
<dbReference type="RefSeq" id="XP_068354508.1">
    <property type="nucleotide sequence ID" value="XM_068493790.1"/>
</dbReference>
<name>A0A1J4JV22_9EUKA</name>
<evidence type="ECO:0008006" key="4">
    <source>
        <dbReference type="Google" id="ProtNLM"/>
    </source>
</evidence>
<protein>
    <recommendedName>
        <fullName evidence="4">Amino acid transporter transmembrane domain-containing protein</fullName>
    </recommendedName>
</protein>
<proteinExistence type="predicted"/>
<dbReference type="GO" id="GO:0015179">
    <property type="term" value="F:L-amino acid transmembrane transporter activity"/>
    <property type="evidence" value="ECO:0007669"/>
    <property type="project" value="TreeGrafter"/>
</dbReference>
<dbReference type="PANTHER" id="PTHR22950">
    <property type="entry name" value="AMINO ACID TRANSPORTER"/>
    <property type="match status" value="1"/>
</dbReference>
<keyword evidence="3" id="KW-1185">Reference proteome</keyword>
<feature type="transmembrane region" description="Helical" evidence="1">
    <location>
        <begin position="116"/>
        <end position="141"/>
    </location>
</feature>
<dbReference type="GeneID" id="94828494"/>
<keyword evidence="1" id="KW-1133">Transmembrane helix</keyword>
<feature type="transmembrane region" description="Helical" evidence="1">
    <location>
        <begin position="33"/>
        <end position="50"/>
    </location>
</feature>
<evidence type="ECO:0000256" key="1">
    <source>
        <dbReference type="SAM" id="Phobius"/>
    </source>
</evidence>
<comment type="caution">
    <text evidence="2">The sequence shown here is derived from an EMBL/GenBank/DDBJ whole genome shotgun (WGS) entry which is preliminary data.</text>
</comment>
<keyword evidence="1" id="KW-0812">Transmembrane</keyword>
<keyword evidence="1" id="KW-0472">Membrane</keyword>
<feature type="transmembrane region" description="Helical" evidence="1">
    <location>
        <begin position="294"/>
        <end position="320"/>
    </location>
</feature>
<evidence type="ECO:0000313" key="3">
    <source>
        <dbReference type="Proteomes" id="UP000179807"/>
    </source>
</evidence>
<feature type="transmembrane region" description="Helical" evidence="1">
    <location>
        <begin position="393"/>
        <end position="414"/>
    </location>
</feature>